<evidence type="ECO:0000313" key="2">
    <source>
        <dbReference type="Proteomes" id="UP001140560"/>
    </source>
</evidence>
<dbReference type="OrthoDB" id="3693435at2759"/>
<reference evidence="1" key="1">
    <citation type="submission" date="2022-10" db="EMBL/GenBank/DDBJ databases">
        <title>Tapping the CABI collections for fungal endophytes: first genome assemblies for Collariella, Neodidymelliopsis, Ascochyta clinopodiicola, Didymella pomorum, Didymosphaeria variabile, Neocosmospora piperis and Neocucurbitaria cava.</title>
        <authorList>
            <person name="Hill R."/>
        </authorList>
    </citation>
    <scope>NUCLEOTIDE SEQUENCE</scope>
    <source>
        <strain evidence="1">IMI 356814</strain>
    </source>
</reference>
<organism evidence="1 2">
    <name type="scientific">Neocucurbitaria cava</name>
    <dbReference type="NCBI Taxonomy" id="798079"/>
    <lineage>
        <taxon>Eukaryota</taxon>
        <taxon>Fungi</taxon>
        <taxon>Dikarya</taxon>
        <taxon>Ascomycota</taxon>
        <taxon>Pezizomycotina</taxon>
        <taxon>Dothideomycetes</taxon>
        <taxon>Pleosporomycetidae</taxon>
        <taxon>Pleosporales</taxon>
        <taxon>Pleosporineae</taxon>
        <taxon>Cucurbitariaceae</taxon>
        <taxon>Neocucurbitaria</taxon>
    </lineage>
</organism>
<proteinExistence type="predicted"/>
<comment type="caution">
    <text evidence="1">The sequence shown here is derived from an EMBL/GenBank/DDBJ whole genome shotgun (WGS) entry which is preliminary data.</text>
</comment>
<gene>
    <name evidence="1" type="ORF">N0V83_000933</name>
</gene>
<keyword evidence="2" id="KW-1185">Reference proteome</keyword>
<protein>
    <submittedName>
        <fullName evidence="1">Uncharacterized protein</fullName>
    </submittedName>
</protein>
<evidence type="ECO:0000313" key="1">
    <source>
        <dbReference type="EMBL" id="KAJ4378101.1"/>
    </source>
</evidence>
<name>A0A9W8YIR5_9PLEO</name>
<accession>A0A9W8YIR5</accession>
<dbReference type="EMBL" id="JAPEUY010000001">
    <property type="protein sequence ID" value="KAJ4378101.1"/>
    <property type="molecule type" value="Genomic_DNA"/>
</dbReference>
<dbReference type="AlphaFoldDB" id="A0A9W8YIR5"/>
<dbReference type="Proteomes" id="UP001140560">
    <property type="component" value="Unassembled WGS sequence"/>
</dbReference>
<sequence length="277" mass="31322">MDMLPSAEELKGSKIDIEVSPGVVKRIPAAEGLKREVERYLPPSGRYYDQNTVEAIFASSIFAGRGRCVSCWSPKHVLSMRRCKRQCCVCGTEEHLGLECPALYATWRWWREHGHTPSPAIQSRPTTAQLAYLIVAKVVKPIENIQGPLIVNMDHPAVREFYQGKAAPEVILSQPKEPEVDTDARVHPNTSNHDHPDLAHRHCLDHIRQLENKIGAMENRIQSMESTLNIVLDAIRDTILDQTHKNEERLTALEYTLGMGEVKTSEERRSLEDDADD</sequence>